<comment type="catalytic activity">
    <reaction evidence="4">
        <text>an aldehyde + NAD(+) + H2O = a carboxylate + NADH + 2 H(+)</text>
        <dbReference type="Rhea" id="RHEA:16185"/>
        <dbReference type="ChEBI" id="CHEBI:15377"/>
        <dbReference type="ChEBI" id="CHEBI:15378"/>
        <dbReference type="ChEBI" id="CHEBI:17478"/>
        <dbReference type="ChEBI" id="CHEBI:29067"/>
        <dbReference type="ChEBI" id="CHEBI:57540"/>
        <dbReference type="ChEBI" id="CHEBI:57945"/>
        <dbReference type="EC" id="1.2.1.3"/>
    </reaction>
</comment>
<dbReference type="InterPro" id="IPR016161">
    <property type="entry name" value="Ald_DH/histidinol_DH"/>
</dbReference>
<dbReference type="AlphaFoldDB" id="A0A9W9CYC4"/>
<dbReference type="InterPro" id="IPR016160">
    <property type="entry name" value="Ald_DH_CS_CYS"/>
</dbReference>
<dbReference type="GO" id="GO:0004029">
    <property type="term" value="F:aldehyde dehydrogenase (NAD+) activity"/>
    <property type="evidence" value="ECO:0007669"/>
    <property type="project" value="UniProtKB-EC"/>
</dbReference>
<dbReference type="Pfam" id="PF00171">
    <property type="entry name" value="Aldedh"/>
    <property type="match status" value="1"/>
</dbReference>
<organism evidence="6 7">
    <name type="scientific">Gnomoniopsis smithogilvyi</name>
    <dbReference type="NCBI Taxonomy" id="1191159"/>
    <lineage>
        <taxon>Eukaryota</taxon>
        <taxon>Fungi</taxon>
        <taxon>Dikarya</taxon>
        <taxon>Ascomycota</taxon>
        <taxon>Pezizomycotina</taxon>
        <taxon>Sordariomycetes</taxon>
        <taxon>Sordariomycetidae</taxon>
        <taxon>Diaporthales</taxon>
        <taxon>Gnomoniaceae</taxon>
        <taxon>Gnomoniopsis</taxon>
    </lineage>
</organism>
<dbReference type="InterPro" id="IPR015590">
    <property type="entry name" value="Aldehyde_DH_dom"/>
</dbReference>
<protein>
    <recommendedName>
        <fullName evidence="3">aldehyde dehydrogenase (NAD(+))</fullName>
        <ecNumber evidence="3">1.2.1.3</ecNumber>
    </recommendedName>
</protein>
<dbReference type="PROSITE" id="PS00070">
    <property type="entry name" value="ALDEHYDE_DEHYDR_CYS"/>
    <property type="match status" value="1"/>
</dbReference>
<name>A0A9W9CYC4_9PEZI</name>
<dbReference type="EC" id="1.2.1.3" evidence="3"/>
<dbReference type="InterPro" id="IPR016162">
    <property type="entry name" value="Ald_DH_N"/>
</dbReference>
<proteinExistence type="inferred from homology"/>
<dbReference type="EMBL" id="JAPEVB010000002">
    <property type="protein sequence ID" value="KAJ4393386.1"/>
    <property type="molecule type" value="Genomic_DNA"/>
</dbReference>
<dbReference type="Gene3D" id="3.40.605.10">
    <property type="entry name" value="Aldehyde Dehydrogenase, Chain A, domain 1"/>
    <property type="match status" value="1"/>
</dbReference>
<dbReference type="FunFam" id="3.40.309.10:FF:000012">
    <property type="entry name" value="Betaine aldehyde dehydrogenase"/>
    <property type="match status" value="1"/>
</dbReference>
<dbReference type="InterPro" id="IPR016163">
    <property type="entry name" value="Ald_DH_C"/>
</dbReference>
<accession>A0A9W9CYC4</accession>
<dbReference type="Proteomes" id="UP001140453">
    <property type="component" value="Unassembled WGS sequence"/>
</dbReference>
<sequence>MAPIEAKHYINGELVSSSGSATFDLFSPYNNELVAKVAEATNEDVDKAVAAAKTALPAWSSLSPQERGKPLKKLAELILAETQELARLDAISFGRPVDAYFDAGYAATHFNYFSEAAYGTGTSSLNTPGFINISLRQPYGVGAAIIPWNCPLAFFSKKVAPALAAGNTMLVKTSEKAPLSCFRVSELLNQAGFPPGVVNVLHGHGAGAGAAISRHMEIRALSFTGSVRTGREIQKAAAMSNFKHLIFELGGKTPAVIFEDADVEKAAAETQFSILWHNGQTCMANSRIFVHQAVADRFITTFRELAAKRKFGDPTMSGVENGPMADKAQYETVKRYIEEGKKTGDVLSLNAAPPTENGDLFVAPVIFVQQPGDSKVMREEIFGPVVSINKFETEEEALKMANDTEYGLYASVYTKDIDRAMRFAKGFESGMVGVNCTSPTGSWDMPFGGTKQSGVGRESLLLSLEDWLEQKAVYIKVEALGGASQIPQKSMISR</sequence>
<dbReference type="PANTHER" id="PTHR11699">
    <property type="entry name" value="ALDEHYDE DEHYDROGENASE-RELATED"/>
    <property type="match status" value="1"/>
</dbReference>
<evidence type="ECO:0000313" key="7">
    <source>
        <dbReference type="Proteomes" id="UP001140453"/>
    </source>
</evidence>
<keyword evidence="7" id="KW-1185">Reference proteome</keyword>
<reference evidence="6" key="1">
    <citation type="submission" date="2022-10" db="EMBL/GenBank/DDBJ databases">
        <title>Tapping the CABI collections for fungal endophytes: first genome assemblies for Collariella, Neodidymelliopsis, Ascochyta clinopodiicola, Didymella pomorum, Didymosphaeria variabile, Neocosmospora piperis and Neocucurbitaria cava.</title>
        <authorList>
            <person name="Hill R."/>
        </authorList>
    </citation>
    <scope>NUCLEOTIDE SEQUENCE</scope>
    <source>
        <strain evidence="6">IMI 355082</strain>
    </source>
</reference>
<dbReference type="OrthoDB" id="310895at2759"/>
<evidence type="ECO:0000256" key="1">
    <source>
        <dbReference type="ARBA" id="ARBA00009986"/>
    </source>
</evidence>
<evidence type="ECO:0000256" key="3">
    <source>
        <dbReference type="ARBA" id="ARBA00024226"/>
    </source>
</evidence>
<feature type="domain" description="Aldehyde dehydrogenase" evidence="5">
    <location>
        <begin position="17"/>
        <end position="473"/>
    </location>
</feature>
<comment type="caution">
    <text evidence="6">The sequence shown here is derived from an EMBL/GenBank/DDBJ whole genome shotgun (WGS) entry which is preliminary data.</text>
</comment>
<gene>
    <name evidence="6" type="ORF">N0V93_002596</name>
</gene>
<evidence type="ECO:0000256" key="4">
    <source>
        <dbReference type="ARBA" id="ARBA00049194"/>
    </source>
</evidence>
<evidence type="ECO:0000259" key="5">
    <source>
        <dbReference type="Pfam" id="PF00171"/>
    </source>
</evidence>
<comment type="similarity">
    <text evidence="1">Belongs to the aldehyde dehydrogenase family.</text>
</comment>
<dbReference type="Gene3D" id="3.40.309.10">
    <property type="entry name" value="Aldehyde Dehydrogenase, Chain A, domain 2"/>
    <property type="match status" value="1"/>
</dbReference>
<dbReference type="SUPFAM" id="SSF53720">
    <property type="entry name" value="ALDH-like"/>
    <property type="match status" value="1"/>
</dbReference>
<evidence type="ECO:0000313" key="6">
    <source>
        <dbReference type="EMBL" id="KAJ4393386.1"/>
    </source>
</evidence>
<keyword evidence="2" id="KW-0560">Oxidoreductase</keyword>
<dbReference type="FunFam" id="3.40.605.10:FF:000001">
    <property type="entry name" value="Aldehyde dehydrogenase 1"/>
    <property type="match status" value="1"/>
</dbReference>
<evidence type="ECO:0000256" key="2">
    <source>
        <dbReference type="ARBA" id="ARBA00023002"/>
    </source>
</evidence>